<dbReference type="InterPro" id="IPR002808">
    <property type="entry name" value="AdoCbi_amidolase"/>
</dbReference>
<proteinExistence type="predicted"/>
<dbReference type="Gene3D" id="2.30.30.40">
    <property type="entry name" value="SH3 Domains"/>
    <property type="match status" value="1"/>
</dbReference>
<comment type="caution">
    <text evidence="1">The sequence shown here is derived from an EMBL/GenBank/DDBJ whole genome shotgun (WGS) entry which is preliminary data.</text>
</comment>
<evidence type="ECO:0000313" key="1">
    <source>
        <dbReference type="EMBL" id="MPN02402.1"/>
    </source>
</evidence>
<dbReference type="InterPro" id="IPR010466">
    <property type="entry name" value="DUF1058"/>
</dbReference>
<sequence>MRKGPSPDVPVVWEYRRKDLPVKVVARHDIWRKIEDPDGTQGWMAARLLSRTRTAIVTGGVDINGGRAGDTALWHERNGEYVYIPGTINIILHISAALTPGAMTRALITCTEAKTAALQELLAPSCYSSGIATGSGTDGCIIVSDLTSPVKLTDAGKHNKLGELIGRAVIGAVKEALYLQTYLCAYTQFDVIARIGRYGVDTKGLPETLSRQPEFVVYTSLYVHLLDQLTWELITPEQALEPANALLALMGMQTALTHANIQTMLSAYQTGLKSKYIHAAL</sequence>
<name>A0A645EMA0_9ZZZZ</name>
<accession>A0A645EMA0</accession>
<gene>
    <name evidence="1" type="ORF">SDC9_149618</name>
</gene>
<dbReference type="PANTHER" id="PTHR35336:SF5">
    <property type="entry name" value="ADENOSYLCOBINAMIDE AMIDOHYDROLASE"/>
    <property type="match status" value="1"/>
</dbReference>
<dbReference type="Pfam" id="PF01955">
    <property type="entry name" value="CbiZ"/>
    <property type="match status" value="1"/>
</dbReference>
<protein>
    <recommendedName>
        <fullName evidence="2">Adenosylcobinamide amidohydrolase</fullName>
    </recommendedName>
</protein>
<reference evidence="1" key="1">
    <citation type="submission" date="2019-08" db="EMBL/GenBank/DDBJ databases">
        <authorList>
            <person name="Kucharzyk K."/>
            <person name="Murdoch R.W."/>
            <person name="Higgins S."/>
            <person name="Loffler F."/>
        </authorList>
    </citation>
    <scope>NUCLEOTIDE SEQUENCE</scope>
</reference>
<dbReference type="InterPro" id="IPR052209">
    <property type="entry name" value="CbiZ"/>
</dbReference>
<dbReference type="PANTHER" id="PTHR35336">
    <property type="entry name" value="ADENOSYLCOBINAMIDE AMIDOHYDROLASE"/>
    <property type="match status" value="1"/>
</dbReference>
<dbReference type="Pfam" id="PF06347">
    <property type="entry name" value="SH3_4"/>
    <property type="match status" value="1"/>
</dbReference>
<dbReference type="AlphaFoldDB" id="A0A645EMA0"/>
<evidence type="ECO:0008006" key="2">
    <source>
        <dbReference type="Google" id="ProtNLM"/>
    </source>
</evidence>
<dbReference type="EMBL" id="VSSQ01048348">
    <property type="protein sequence ID" value="MPN02402.1"/>
    <property type="molecule type" value="Genomic_DNA"/>
</dbReference>
<organism evidence="1">
    <name type="scientific">bioreactor metagenome</name>
    <dbReference type="NCBI Taxonomy" id="1076179"/>
    <lineage>
        <taxon>unclassified sequences</taxon>
        <taxon>metagenomes</taxon>
        <taxon>ecological metagenomes</taxon>
    </lineage>
</organism>